<dbReference type="Proteomes" id="UP000694001">
    <property type="component" value="Chromosome"/>
</dbReference>
<dbReference type="RefSeq" id="WP_218285223.1">
    <property type="nucleotide sequence ID" value="NZ_CP076448.1"/>
</dbReference>
<dbReference type="EMBL" id="CP076448">
    <property type="protein sequence ID" value="QXM24217.1"/>
    <property type="molecule type" value="Genomic_DNA"/>
</dbReference>
<dbReference type="KEGG" id="elio:KO353_13275"/>
<organism evidence="1 2">
    <name type="scientific">Elioraea tepida</name>
    <dbReference type="NCBI Taxonomy" id="2843330"/>
    <lineage>
        <taxon>Bacteria</taxon>
        <taxon>Pseudomonadati</taxon>
        <taxon>Pseudomonadota</taxon>
        <taxon>Alphaproteobacteria</taxon>
        <taxon>Acetobacterales</taxon>
        <taxon>Elioraeaceae</taxon>
        <taxon>Elioraea</taxon>
    </lineage>
</organism>
<gene>
    <name evidence="1" type="ORF">KO353_13275</name>
</gene>
<keyword evidence="2" id="KW-1185">Reference proteome</keyword>
<sequence>MSGAGPQTLSLLWRLSRDEAETLRARIALVERAVMRAIGGEPVPGGEAAWAEVLADAERAAEAARERTARLAALLGRGAA</sequence>
<reference evidence="1" key="1">
    <citation type="submission" date="2021-06" db="EMBL/GenBank/DDBJ databases">
        <title>Elioraea tepida, sp. nov., a moderately thermophilic aerobic anoxygenic phototrophic bacterium isolated from an alkaline siliceous hot spring mat community in Yellowstone National Park, WY, USA.</title>
        <authorList>
            <person name="Saini M.K."/>
            <person name="Yoshida S."/>
            <person name="Sebastian A."/>
            <person name="Hirose S."/>
            <person name="Hara E."/>
            <person name="Tamaki H."/>
            <person name="Soulier N.T."/>
            <person name="Albert I."/>
            <person name="Hanada S."/>
            <person name="Bryant D.A."/>
            <person name="Tank M."/>
        </authorList>
    </citation>
    <scope>NUCLEOTIDE SEQUENCE</scope>
    <source>
        <strain evidence="1">MS-P2</strain>
    </source>
</reference>
<evidence type="ECO:0000313" key="1">
    <source>
        <dbReference type="EMBL" id="QXM24217.1"/>
    </source>
</evidence>
<dbReference type="AlphaFoldDB" id="A0A975YJ96"/>
<evidence type="ECO:0000313" key="2">
    <source>
        <dbReference type="Proteomes" id="UP000694001"/>
    </source>
</evidence>
<proteinExistence type="predicted"/>
<name>A0A975YJ96_9PROT</name>
<protein>
    <submittedName>
        <fullName evidence="1">Uncharacterized protein</fullName>
    </submittedName>
</protein>
<accession>A0A975YJ96</accession>